<comment type="caution">
    <text evidence="1">The sequence shown here is derived from an EMBL/GenBank/DDBJ whole genome shotgun (WGS) entry which is preliminary data.</text>
</comment>
<organism evidence="1 2">
    <name type="scientific">Photobacterium profundum 3TCK</name>
    <dbReference type="NCBI Taxonomy" id="314280"/>
    <lineage>
        <taxon>Bacteria</taxon>
        <taxon>Pseudomonadati</taxon>
        <taxon>Pseudomonadota</taxon>
        <taxon>Gammaproteobacteria</taxon>
        <taxon>Vibrionales</taxon>
        <taxon>Vibrionaceae</taxon>
        <taxon>Photobacterium</taxon>
    </lineage>
</organism>
<dbReference type="AlphaFoldDB" id="Q1Z827"/>
<sequence length="84" mass="9913">MLIETKHVYINNKIELIFCVELFQHLGRRKASLFTLIKCFQANELGLYRKIVSKPVQRITAELGYKAKIKLDKYTVLYYGKETE</sequence>
<evidence type="ECO:0000313" key="1">
    <source>
        <dbReference type="EMBL" id="EAS44686.1"/>
    </source>
</evidence>
<accession>Q1Z827</accession>
<proteinExistence type="predicted"/>
<gene>
    <name evidence="1" type="ORF">P3TCK_26972</name>
</gene>
<protein>
    <submittedName>
        <fullName evidence="1">Uncharacterized protein</fullName>
    </submittedName>
</protein>
<dbReference type="EMBL" id="AAPH01000003">
    <property type="protein sequence ID" value="EAS44686.1"/>
    <property type="molecule type" value="Genomic_DNA"/>
</dbReference>
<dbReference type="Proteomes" id="UP000003789">
    <property type="component" value="Unassembled WGS sequence"/>
</dbReference>
<name>Q1Z827_9GAMM</name>
<dbReference type="HOGENOM" id="CLU_2524632_0_0_6"/>
<reference evidence="1 2" key="1">
    <citation type="submission" date="2006-03" db="EMBL/GenBank/DDBJ databases">
        <authorList>
            <person name="Bartlett D.H."/>
            <person name="Valle G."/>
            <person name="Lauro F.M."/>
            <person name="Vezzi A."/>
            <person name="Simonato F."/>
            <person name="Eloe E."/>
            <person name="Vitulo N."/>
            <person name="Stratton T.K."/>
            <person name="D'angelo M."/>
            <person name="Ferriera S."/>
            <person name="Johnson J."/>
            <person name="Kravitz S."/>
            <person name="Beeson K."/>
            <person name="Sutton G."/>
            <person name="Rogers Y."/>
            <person name="Friedman R."/>
            <person name="Frazier M."/>
            <person name="Venter J.C."/>
        </authorList>
    </citation>
    <scope>NUCLEOTIDE SEQUENCE [LARGE SCALE GENOMIC DNA]</scope>
    <source>
        <strain evidence="1 2">3TCK</strain>
    </source>
</reference>
<evidence type="ECO:0000313" key="2">
    <source>
        <dbReference type="Proteomes" id="UP000003789"/>
    </source>
</evidence>